<dbReference type="VEuPathDB" id="FungiDB:PHYBLDRAFT_5370"/>
<organism evidence="3 4">
    <name type="scientific">Phycomyces blakesleeanus (strain ATCC 8743b / DSM 1359 / FGSC 10004 / NBRC 33097 / NRRL 1555)</name>
    <dbReference type="NCBI Taxonomy" id="763407"/>
    <lineage>
        <taxon>Eukaryota</taxon>
        <taxon>Fungi</taxon>
        <taxon>Fungi incertae sedis</taxon>
        <taxon>Mucoromycota</taxon>
        <taxon>Mucoromycotina</taxon>
        <taxon>Mucoromycetes</taxon>
        <taxon>Mucorales</taxon>
        <taxon>Phycomycetaceae</taxon>
        <taxon>Phycomyces</taxon>
    </lineage>
</organism>
<dbReference type="CDD" id="cd03448">
    <property type="entry name" value="HDE_HSD"/>
    <property type="match status" value="1"/>
</dbReference>
<dbReference type="Pfam" id="PF22622">
    <property type="entry name" value="MFE-2_hydrat-2_N"/>
    <property type="match status" value="1"/>
</dbReference>
<dbReference type="GO" id="GO:0044594">
    <property type="term" value="F:17-beta-hydroxysteroid dehydrogenase (NAD+) activity"/>
    <property type="evidence" value="ECO:0007669"/>
    <property type="project" value="TreeGrafter"/>
</dbReference>
<feature type="non-terminal residue" evidence="3">
    <location>
        <position position="255"/>
    </location>
</feature>
<name>A0A167P3E3_PHYB8</name>
<dbReference type="GeneID" id="29001099"/>
<dbReference type="InterPro" id="IPR029069">
    <property type="entry name" value="HotDog_dom_sf"/>
</dbReference>
<dbReference type="Proteomes" id="UP000077315">
    <property type="component" value="Unassembled WGS sequence"/>
</dbReference>
<dbReference type="PANTHER" id="PTHR13078">
    <property type="entry name" value="PEROXISOMAL MULTIFUNCTIONAL ENZYME TYPE 2-RELATED"/>
    <property type="match status" value="1"/>
</dbReference>
<dbReference type="GO" id="GO:0004300">
    <property type="term" value="F:enoyl-CoA hydratase activity"/>
    <property type="evidence" value="ECO:0007669"/>
    <property type="project" value="TreeGrafter"/>
</dbReference>
<dbReference type="InParanoid" id="A0A167P3E3"/>
<dbReference type="RefSeq" id="XP_018295208.1">
    <property type="nucleotide sequence ID" value="XM_018440193.1"/>
</dbReference>
<accession>A0A167P3E3</accession>
<dbReference type="OrthoDB" id="60204at2759"/>
<reference evidence="4" key="1">
    <citation type="submission" date="2015-06" db="EMBL/GenBank/DDBJ databases">
        <title>Expansion of signal transduction pathways in fungi by whole-genome duplication.</title>
        <authorList>
            <consortium name="DOE Joint Genome Institute"/>
            <person name="Corrochano L.M."/>
            <person name="Kuo A."/>
            <person name="Marcet-Houben M."/>
            <person name="Polaino S."/>
            <person name="Salamov A."/>
            <person name="Villalobos J.M."/>
            <person name="Alvarez M.I."/>
            <person name="Avalos J."/>
            <person name="Benito E.P."/>
            <person name="Benoit I."/>
            <person name="Burger G."/>
            <person name="Camino L.P."/>
            <person name="Canovas D."/>
            <person name="Cerda-Olmedo E."/>
            <person name="Cheng J.-F."/>
            <person name="Dominguez A."/>
            <person name="Elias M."/>
            <person name="Eslava A.P."/>
            <person name="Glaser F."/>
            <person name="Grimwood J."/>
            <person name="Gutierrez G."/>
            <person name="Heitman J."/>
            <person name="Henrissat B."/>
            <person name="Iturriaga E.A."/>
            <person name="Lang B.F."/>
            <person name="Lavin J.L."/>
            <person name="Lee S."/>
            <person name="Li W."/>
            <person name="Lindquist E."/>
            <person name="Lopez-Garcia S."/>
            <person name="Luque E.M."/>
            <person name="Marcos A.T."/>
            <person name="Martin J."/>
            <person name="McCluskey K."/>
            <person name="Medina H.R."/>
            <person name="Miralles-Duran A."/>
            <person name="Miyazaki A."/>
            <person name="Munoz-Torres E."/>
            <person name="Oguiza J.A."/>
            <person name="Ohm R."/>
            <person name="Olmedo M."/>
            <person name="Orejas M."/>
            <person name="Ortiz-Castellanos L."/>
            <person name="Pisabarro A.G."/>
            <person name="Rodriguez-Romero J."/>
            <person name="Ruiz-Herrera J."/>
            <person name="Ruiz-Vazquez R."/>
            <person name="Sanz C."/>
            <person name="Schackwitz W."/>
            <person name="Schmutz J."/>
            <person name="Shahriari M."/>
            <person name="Shelest E."/>
            <person name="Silva-Franco F."/>
            <person name="Soanes D."/>
            <person name="Syed K."/>
            <person name="Tagua V.G."/>
            <person name="Talbot N.J."/>
            <person name="Thon M."/>
            <person name="De vries R.P."/>
            <person name="Wiebenga A."/>
            <person name="Yadav J.S."/>
            <person name="Braun E.L."/>
            <person name="Baker S."/>
            <person name="Garre V."/>
            <person name="Horwitz B."/>
            <person name="Torres-Martinez S."/>
            <person name="Idnurm A."/>
            <person name="Herrera-Estrella A."/>
            <person name="Gabaldon T."/>
            <person name="Grigoriev I.V."/>
        </authorList>
    </citation>
    <scope>NUCLEOTIDE SEQUENCE [LARGE SCALE GENOMIC DNA]</scope>
    <source>
        <strain evidence="4">NRRL 1555(-)</strain>
    </source>
</reference>
<dbReference type="Gene3D" id="3.10.129.10">
    <property type="entry name" value="Hotdog Thioesterase"/>
    <property type="match status" value="2"/>
</dbReference>
<gene>
    <name evidence="3" type="ORF">PHYBLDRAFT_5370</name>
</gene>
<feature type="non-terminal residue" evidence="3">
    <location>
        <position position="1"/>
    </location>
</feature>
<evidence type="ECO:0000259" key="1">
    <source>
        <dbReference type="Pfam" id="PF01575"/>
    </source>
</evidence>
<dbReference type="GO" id="GO:0003857">
    <property type="term" value="F:(3S)-3-hydroxyacyl-CoA dehydrogenase (NAD+) activity"/>
    <property type="evidence" value="ECO:0007669"/>
    <property type="project" value="TreeGrafter"/>
</dbReference>
<proteinExistence type="predicted"/>
<protein>
    <submittedName>
        <fullName evidence="3">Uncharacterized protein</fullName>
    </submittedName>
</protein>
<dbReference type="GO" id="GO:0006635">
    <property type="term" value="P:fatty acid beta-oxidation"/>
    <property type="evidence" value="ECO:0007669"/>
    <property type="project" value="TreeGrafter"/>
</dbReference>
<dbReference type="SUPFAM" id="SSF54637">
    <property type="entry name" value="Thioesterase/thiol ester dehydrase-isomerase"/>
    <property type="match status" value="2"/>
</dbReference>
<dbReference type="STRING" id="763407.A0A167P3E3"/>
<dbReference type="AlphaFoldDB" id="A0A167P3E3"/>
<dbReference type="InterPro" id="IPR054357">
    <property type="entry name" value="MFE-2_N"/>
</dbReference>
<evidence type="ECO:0000259" key="2">
    <source>
        <dbReference type="Pfam" id="PF22622"/>
    </source>
</evidence>
<dbReference type="PANTHER" id="PTHR13078:SF57">
    <property type="entry name" value="DEHYDRATASE, PUTATIVE (AFU_ORTHOLOGUE AFUA_5G00640)-RELATED"/>
    <property type="match status" value="1"/>
</dbReference>
<dbReference type="InterPro" id="IPR002539">
    <property type="entry name" value="MaoC-like_dom"/>
</dbReference>
<dbReference type="GO" id="GO:0005777">
    <property type="term" value="C:peroxisome"/>
    <property type="evidence" value="ECO:0007669"/>
    <property type="project" value="TreeGrafter"/>
</dbReference>
<dbReference type="Pfam" id="PF01575">
    <property type="entry name" value="MaoC_dehydratas"/>
    <property type="match status" value="1"/>
</dbReference>
<evidence type="ECO:0000313" key="4">
    <source>
        <dbReference type="Proteomes" id="UP000077315"/>
    </source>
</evidence>
<feature type="domain" description="Peroxisomal multifunctional enzyme type 2-like N-terminal" evidence="2">
    <location>
        <begin position="3"/>
        <end position="139"/>
    </location>
</feature>
<keyword evidence="4" id="KW-1185">Reference proteome</keyword>
<dbReference type="EMBL" id="KV440975">
    <property type="protein sequence ID" value="OAD77168.1"/>
    <property type="molecule type" value="Genomic_DNA"/>
</dbReference>
<evidence type="ECO:0000313" key="3">
    <source>
        <dbReference type="EMBL" id="OAD77168.1"/>
    </source>
</evidence>
<feature type="domain" description="MaoC-like" evidence="1">
    <location>
        <begin position="156"/>
        <end position="253"/>
    </location>
</feature>
<sequence>VACTKRDYLLYALSVGVPEEDLRWLYELDIDFGPLPTYPLCLLLKADDWDVNSFVERWSVGGPLPGVPPYDPNQILHGGQSLEVMVPFPEEGGRFKSLKKCTGVYDKGSGMVLEMTVDLFGEQDDVHYCRMITSMFVRGCGGWDGPKGPKLTLYTPPDRVPDAVDHFYTSRNQALLYRLSGDFNPLHADPSVALSVGFPRPILHGLCSYGKSSHAILKHFGNSDRLRFKSISARFAQPVLPGETVTIDMWQVEEL</sequence>